<protein>
    <submittedName>
        <fullName evidence="1">Uncharacterized protein</fullName>
    </submittedName>
</protein>
<evidence type="ECO:0000313" key="1">
    <source>
        <dbReference type="EMBL" id="MBC8589339.1"/>
    </source>
</evidence>
<reference evidence="1" key="1">
    <citation type="submission" date="2020-08" db="EMBL/GenBank/DDBJ databases">
        <title>Genome public.</title>
        <authorList>
            <person name="Liu C."/>
            <person name="Sun Q."/>
        </authorList>
    </citation>
    <scope>NUCLEOTIDE SEQUENCE</scope>
    <source>
        <strain evidence="1">BX21</strain>
    </source>
</reference>
<evidence type="ECO:0000313" key="2">
    <source>
        <dbReference type="Proteomes" id="UP000601171"/>
    </source>
</evidence>
<gene>
    <name evidence="1" type="ORF">H8707_14060</name>
</gene>
<proteinExistence type="predicted"/>
<dbReference type="Proteomes" id="UP000601171">
    <property type="component" value="Unassembled WGS sequence"/>
</dbReference>
<keyword evidence="2" id="KW-1185">Reference proteome</keyword>
<accession>A0A926EZP4</accession>
<dbReference type="AlphaFoldDB" id="A0A926EZP4"/>
<comment type="caution">
    <text evidence="1">The sequence shown here is derived from an EMBL/GenBank/DDBJ whole genome shotgun (WGS) entry which is preliminary data.</text>
</comment>
<dbReference type="RefSeq" id="WP_262430806.1">
    <property type="nucleotide sequence ID" value="NZ_JACRTG010000034.1"/>
</dbReference>
<sequence length="77" mass="8722">MNLFKYLGKNVRITLEDEIIIAKVIGHTSELDNEPDDDGNYGGEYIEVKAIKPTKHFNIGGEFAVHLYEIKSIEVVE</sequence>
<organism evidence="1 2">
    <name type="scientific">Paratissierella segnis</name>
    <dbReference type="NCBI Taxonomy" id="2763679"/>
    <lineage>
        <taxon>Bacteria</taxon>
        <taxon>Bacillati</taxon>
        <taxon>Bacillota</taxon>
        <taxon>Tissierellia</taxon>
        <taxon>Tissierellales</taxon>
        <taxon>Tissierellaceae</taxon>
        <taxon>Paratissierella</taxon>
    </lineage>
</organism>
<name>A0A926EZP4_9FIRM</name>
<dbReference type="EMBL" id="JACRTG010000034">
    <property type="protein sequence ID" value="MBC8589339.1"/>
    <property type="molecule type" value="Genomic_DNA"/>
</dbReference>